<feature type="transmembrane region" description="Helical" evidence="1">
    <location>
        <begin position="245"/>
        <end position="263"/>
    </location>
</feature>
<evidence type="ECO:0000313" key="3">
    <source>
        <dbReference type="EMBL" id="MBL6761786.1"/>
    </source>
</evidence>
<feature type="transmembrane region" description="Helical" evidence="1">
    <location>
        <begin position="296"/>
        <end position="316"/>
    </location>
</feature>
<evidence type="ECO:0000256" key="2">
    <source>
        <dbReference type="SAM" id="SignalP"/>
    </source>
</evidence>
<feature type="signal peptide" evidence="2">
    <location>
        <begin position="1"/>
        <end position="24"/>
    </location>
</feature>
<evidence type="ECO:0000313" key="4">
    <source>
        <dbReference type="Proteomes" id="UP000785783"/>
    </source>
</evidence>
<dbReference type="Proteomes" id="UP000785783">
    <property type="component" value="Unassembled WGS sequence"/>
</dbReference>
<sequence>MRLFAFLVLAAAGLAALSPTPGWAHNKSLSFSDWHWDGKMLYVSFTAPSRDVTLLPEVTTSQNLAQALGRHVATHLQLTQIKSRCALERGFNAAPARQGYVRVTGRFACFNETAPIEINNHAFFNLARSHVHFARLSLQEDPALDGTELLFTATQRMHRIALAVDGAASGRIETDMTFGEIFSGHFGLGVAHIITGYDHLAFVFCLLLIGGTRNQTLLLITGFTIGHSITLALAALGLVRADPQVVEALIGFSIALVAAERVLARNRLMLRTGLTAAAVFFALSFISAVTTNGGGGFGLGVWAGLTLFCLAYGLVIRDSDDALRLAPLMTIAFGLIHGFGFAGVLADIGLPPGNVAGALFGFNIGIEVGQLLVFIPLVFLGPYLLEELPTPPIKWADLAALILTVLGTFLFVSRALF</sequence>
<keyword evidence="1" id="KW-1133">Transmembrane helix</keyword>
<dbReference type="EMBL" id="JADHOK010000036">
    <property type="protein sequence ID" value="MBL6761786.1"/>
    <property type="molecule type" value="Genomic_DNA"/>
</dbReference>
<feature type="transmembrane region" description="Helical" evidence="1">
    <location>
        <begin position="358"/>
        <end position="383"/>
    </location>
</feature>
<keyword evidence="2" id="KW-0732">Signal</keyword>
<keyword evidence="1" id="KW-0812">Transmembrane</keyword>
<evidence type="ECO:0000256" key="1">
    <source>
        <dbReference type="SAM" id="Phobius"/>
    </source>
</evidence>
<gene>
    <name evidence="3" type="ORF">ISQ19_03720</name>
</gene>
<dbReference type="AlphaFoldDB" id="A0A937L2W5"/>
<protein>
    <submittedName>
        <fullName evidence="3">HupE/UreJ family protein</fullName>
    </submittedName>
</protein>
<feature type="chain" id="PRO_5037878014" evidence="2">
    <location>
        <begin position="25"/>
        <end position="417"/>
    </location>
</feature>
<feature type="transmembrane region" description="Helical" evidence="1">
    <location>
        <begin position="395"/>
        <end position="416"/>
    </location>
</feature>
<feature type="transmembrane region" description="Helical" evidence="1">
    <location>
        <begin position="328"/>
        <end position="346"/>
    </location>
</feature>
<comment type="caution">
    <text evidence="3">The sequence shown here is derived from an EMBL/GenBank/DDBJ whole genome shotgun (WGS) entry which is preliminary data.</text>
</comment>
<feature type="transmembrane region" description="Helical" evidence="1">
    <location>
        <begin position="270"/>
        <end position="290"/>
    </location>
</feature>
<proteinExistence type="predicted"/>
<reference evidence="3" key="1">
    <citation type="submission" date="2020-10" db="EMBL/GenBank/DDBJ databases">
        <title>Microbiome of the Black Sea water column analyzed by genome centric metagenomics.</title>
        <authorList>
            <person name="Cabello-Yeves P.J."/>
            <person name="Callieri C."/>
            <person name="Picazo A."/>
            <person name="Mehrshad M."/>
            <person name="Haro-Moreno J.M."/>
            <person name="Roda-Garcia J."/>
            <person name="Dzembekova N."/>
            <person name="Slabakova V."/>
            <person name="Slabakova N."/>
            <person name="Moncheva S."/>
            <person name="Rodriguez-Valera F."/>
        </authorList>
    </citation>
    <scope>NUCLEOTIDE SEQUENCE</scope>
    <source>
        <strain evidence="3">BS307-5m-G5</strain>
    </source>
</reference>
<accession>A0A937L2W5</accession>
<organism evidence="3 4">
    <name type="scientific">PS1 clade bacterium</name>
    <dbReference type="NCBI Taxonomy" id="2175152"/>
    <lineage>
        <taxon>Bacteria</taxon>
        <taxon>Pseudomonadati</taxon>
        <taxon>Pseudomonadota</taxon>
        <taxon>Alphaproteobacteria</taxon>
        <taxon>PS1 clade</taxon>
    </lineage>
</organism>
<feature type="transmembrane region" description="Helical" evidence="1">
    <location>
        <begin position="186"/>
        <end position="209"/>
    </location>
</feature>
<feature type="transmembrane region" description="Helical" evidence="1">
    <location>
        <begin position="216"/>
        <end position="239"/>
    </location>
</feature>
<keyword evidence="1" id="KW-0472">Membrane</keyword>
<dbReference type="InterPro" id="IPR032809">
    <property type="entry name" value="Put_HupE_UreJ"/>
</dbReference>
<dbReference type="Pfam" id="PF13795">
    <property type="entry name" value="HupE_UreJ_2"/>
    <property type="match status" value="2"/>
</dbReference>
<name>A0A937L2W5_9PROT</name>